<dbReference type="Gene3D" id="3.30.465.10">
    <property type="match status" value="1"/>
</dbReference>
<comment type="caution">
    <text evidence="7">The sequence shown here is derived from an EMBL/GenBank/DDBJ whole genome shotgun (WGS) entry which is preliminary data.</text>
</comment>
<dbReference type="InterPro" id="IPR006093">
    <property type="entry name" value="Oxy_OxRdtase_FAD_BS"/>
</dbReference>
<evidence type="ECO:0000256" key="3">
    <source>
        <dbReference type="ARBA" id="ARBA00022630"/>
    </source>
</evidence>
<keyword evidence="8" id="KW-1185">Reference proteome</keyword>
<dbReference type="InterPro" id="IPR050416">
    <property type="entry name" value="FAD-linked_Oxidoreductase"/>
</dbReference>
<comment type="cofactor">
    <cofactor evidence="1">
        <name>FAD</name>
        <dbReference type="ChEBI" id="CHEBI:57692"/>
    </cofactor>
</comment>
<dbReference type="InterPro" id="IPR036318">
    <property type="entry name" value="FAD-bd_PCMH-like_sf"/>
</dbReference>
<dbReference type="GO" id="GO:0016491">
    <property type="term" value="F:oxidoreductase activity"/>
    <property type="evidence" value="ECO:0007669"/>
    <property type="project" value="UniProtKB-KW"/>
</dbReference>
<feature type="domain" description="FAD-binding PCMH-type" evidence="6">
    <location>
        <begin position="68"/>
        <end position="241"/>
    </location>
</feature>
<dbReference type="EMBL" id="PQFF01000310">
    <property type="protein sequence ID" value="RHZ62389.1"/>
    <property type="molecule type" value="Genomic_DNA"/>
</dbReference>
<evidence type="ECO:0000313" key="7">
    <source>
        <dbReference type="EMBL" id="RHZ62389.1"/>
    </source>
</evidence>
<dbReference type="STRING" id="1348612.A0A397HHI6"/>
<gene>
    <name evidence="7" type="ORF">Glove_340g76</name>
</gene>
<evidence type="ECO:0000256" key="5">
    <source>
        <dbReference type="ARBA" id="ARBA00023002"/>
    </source>
</evidence>
<dbReference type="Pfam" id="PF08031">
    <property type="entry name" value="BBE"/>
    <property type="match status" value="1"/>
</dbReference>
<accession>A0A397HHI6</accession>
<evidence type="ECO:0000256" key="1">
    <source>
        <dbReference type="ARBA" id="ARBA00001974"/>
    </source>
</evidence>
<dbReference type="AlphaFoldDB" id="A0A397HHI6"/>
<evidence type="ECO:0000259" key="6">
    <source>
        <dbReference type="PROSITE" id="PS51387"/>
    </source>
</evidence>
<name>A0A397HHI6_9GLOM</name>
<dbReference type="Pfam" id="PF01565">
    <property type="entry name" value="FAD_binding_4"/>
    <property type="match status" value="1"/>
</dbReference>
<evidence type="ECO:0000256" key="2">
    <source>
        <dbReference type="ARBA" id="ARBA00005466"/>
    </source>
</evidence>
<dbReference type="PANTHER" id="PTHR42973:SF39">
    <property type="entry name" value="FAD-BINDING PCMH-TYPE DOMAIN-CONTAINING PROTEIN"/>
    <property type="match status" value="1"/>
</dbReference>
<reference evidence="7 8" key="1">
    <citation type="submission" date="2018-08" db="EMBL/GenBank/DDBJ databases">
        <title>Genome and evolution of the arbuscular mycorrhizal fungus Diversispora epigaea (formerly Glomus versiforme) and its bacterial endosymbionts.</title>
        <authorList>
            <person name="Sun X."/>
            <person name="Fei Z."/>
            <person name="Harrison M."/>
        </authorList>
    </citation>
    <scope>NUCLEOTIDE SEQUENCE [LARGE SCALE GENOMIC DNA]</scope>
    <source>
        <strain evidence="7 8">IT104</strain>
    </source>
</reference>
<dbReference type="InterPro" id="IPR016166">
    <property type="entry name" value="FAD-bd_PCMH"/>
</dbReference>
<dbReference type="GO" id="GO:0071949">
    <property type="term" value="F:FAD binding"/>
    <property type="evidence" value="ECO:0007669"/>
    <property type="project" value="InterPro"/>
</dbReference>
<dbReference type="Proteomes" id="UP000266861">
    <property type="component" value="Unassembled WGS sequence"/>
</dbReference>
<dbReference type="PROSITE" id="PS51387">
    <property type="entry name" value="FAD_PCMH"/>
    <property type="match status" value="1"/>
</dbReference>
<dbReference type="InterPro" id="IPR006094">
    <property type="entry name" value="Oxid_FAD_bind_N"/>
</dbReference>
<dbReference type="SUPFAM" id="SSF56176">
    <property type="entry name" value="FAD-binding/transporter-associated domain-like"/>
    <property type="match status" value="1"/>
</dbReference>
<comment type="similarity">
    <text evidence="2">Belongs to the oxygen-dependent FAD-linked oxidoreductase family.</text>
</comment>
<sequence>MLLSNSGYMLYILDRIIDIIYFFLFFQQRNRKSKQTTLQSCLKSIKGEKVFPIDAEYTSDIIDANTRVTFKPAVIIYVANINDIQISVKCATKLQTGIIARSGGHSYEKYSTGGRDGVIVVDVTNLNGISINSKKKTAVIGAGNRLGPIYYNLSQKGFLIPAGSCPSIGIAGHALGGGYGFYGRKFGLASDNIISIDMINAEGNLTTANAKQNSDLFFALRGAGGGSYGIVTSITFKLSPIPEIVTSFIFDYNISNVQQVFDAVHKFGAKLTKDVTFAVVISSTEFQLLGTYLGNNQSARETMQDITTSTNPSAQFIEESFFESVVRWSYVSVDAVRDPFYNSSSFKAKSFFVKLPGLSKAGIQSITNFIQNQPCSSFAMFDLFGGGAVNSIAPNATAFVHRDELYGIQLYSTLTGQVDVCLNNLKSFGVEFQKNYTSQFSYQNYIDRDLVGWKHKYYGSNFRRLVNIKSKYDPENLFSFPQSIPVKEN</sequence>
<dbReference type="InterPro" id="IPR012951">
    <property type="entry name" value="BBE"/>
</dbReference>
<dbReference type="InterPro" id="IPR016169">
    <property type="entry name" value="FAD-bd_PCMH_sub2"/>
</dbReference>
<dbReference type="PANTHER" id="PTHR42973">
    <property type="entry name" value="BINDING OXIDOREDUCTASE, PUTATIVE (AFU_ORTHOLOGUE AFUA_1G17690)-RELATED"/>
    <property type="match status" value="1"/>
</dbReference>
<organism evidence="7 8">
    <name type="scientific">Diversispora epigaea</name>
    <dbReference type="NCBI Taxonomy" id="1348612"/>
    <lineage>
        <taxon>Eukaryota</taxon>
        <taxon>Fungi</taxon>
        <taxon>Fungi incertae sedis</taxon>
        <taxon>Mucoromycota</taxon>
        <taxon>Glomeromycotina</taxon>
        <taxon>Glomeromycetes</taxon>
        <taxon>Diversisporales</taxon>
        <taxon>Diversisporaceae</taxon>
        <taxon>Diversispora</taxon>
    </lineage>
</organism>
<evidence type="ECO:0000313" key="8">
    <source>
        <dbReference type="Proteomes" id="UP000266861"/>
    </source>
</evidence>
<proteinExistence type="inferred from homology"/>
<keyword evidence="4" id="KW-0274">FAD</keyword>
<dbReference type="OrthoDB" id="415825at2759"/>
<protein>
    <recommendedName>
        <fullName evidence="6">FAD-binding PCMH-type domain-containing protein</fullName>
    </recommendedName>
</protein>
<keyword evidence="5" id="KW-0560">Oxidoreductase</keyword>
<dbReference type="PROSITE" id="PS00862">
    <property type="entry name" value="OX2_COVAL_FAD"/>
    <property type="match status" value="1"/>
</dbReference>
<evidence type="ECO:0000256" key="4">
    <source>
        <dbReference type="ARBA" id="ARBA00022827"/>
    </source>
</evidence>
<dbReference type="Gene3D" id="3.40.462.20">
    <property type="match status" value="1"/>
</dbReference>
<keyword evidence="3" id="KW-0285">Flavoprotein</keyword>